<dbReference type="Gene3D" id="3.40.50.300">
    <property type="entry name" value="P-loop containing nucleotide triphosphate hydrolases"/>
    <property type="match status" value="1"/>
</dbReference>
<keyword evidence="6 13" id="KW-0067">ATP-binding</keyword>
<dbReference type="PANTHER" id="PTHR43394">
    <property type="entry name" value="ATP-DEPENDENT PERMEASE MDL1, MITOCHONDRIAL"/>
    <property type="match status" value="1"/>
</dbReference>
<feature type="compositionally biased region" description="Basic and acidic residues" evidence="9">
    <location>
        <begin position="1"/>
        <end position="13"/>
    </location>
</feature>
<dbReference type="GO" id="GO:0015421">
    <property type="term" value="F:ABC-type oligopeptide transporter activity"/>
    <property type="evidence" value="ECO:0007669"/>
    <property type="project" value="TreeGrafter"/>
</dbReference>
<evidence type="ECO:0000256" key="9">
    <source>
        <dbReference type="SAM" id="MobiDB-lite"/>
    </source>
</evidence>
<feature type="transmembrane region" description="Helical" evidence="10">
    <location>
        <begin position="180"/>
        <end position="197"/>
    </location>
</feature>
<evidence type="ECO:0000256" key="5">
    <source>
        <dbReference type="ARBA" id="ARBA00022741"/>
    </source>
</evidence>
<keyword evidence="3" id="KW-1003">Cell membrane</keyword>
<comment type="caution">
    <text evidence="13">The sequence shown here is derived from an EMBL/GenBank/DDBJ whole genome shotgun (WGS) entry which is preliminary data.</text>
</comment>
<dbReference type="InterPro" id="IPR036640">
    <property type="entry name" value="ABC1_TM_sf"/>
</dbReference>
<sequence>MSDEKNTEFDSAQRRRPGRMQRGMMPGEKAKDFKGSFGKLFRYLGSYRAAIVLVMVLAACSTVFSVLGPKIMGKATTSLSEGLMNKIAGTGGIDFNYIAKILLITLGLYLISSVLSFCQGMIMTGITQKICYRMRKEISEKINRMPMKYFESRTYGEVLSRITNDVDTLGMGLNQSVTQIITSVATLIGTLVMMLSISPLMTLIALIVLPVSAALVSAVVKISQKHFKMQQEYLGHINGQVEETYSGHLVIQAFNKEKESIRKFNETNSILYESAWKSQFLSGMMQPIMVFVGNLGYAGVAISGGILAIKGKIGIGDIQAFIQYVKNFTQPIQQIAQVINQVQSMTAASERVFEFLEEEEEEQTVEDPVSLAEVKGEVSFEDVSFGYQKDQIIIHDFSAKAMPGQKIAIVGPTGAGKTTIVKLLMRFYDVDSGKICIDGHDIRNFNRRELRDAFGMVLQDTWLFKGTILENIRYGRLDATDEEVIAAAKAAHAHHFIQTLPGGYDMELNEDASNVSQGQKQLLTIARAILADNPILILDEATSSVDTRTEIRIQKAMDNLMRGRTSFIIAHRLSTIRDADLILVMKDGDIIEQGNHEELMKQQGFYAELYNSQFEEAS</sequence>
<dbReference type="Proteomes" id="UP000606720">
    <property type="component" value="Unassembled WGS sequence"/>
</dbReference>
<dbReference type="SMART" id="SM00382">
    <property type="entry name" value="AAA"/>
    <property type="match status" value="1"/>
</dbReference>
<evidence type="ECO:0000313" key="14">
    <source>
        <dbReference type="Proteomes" id="UP000606720"/>
    </source>
</evidence>
<accession>A0A923LPL5</accession>
<dbReference type="CDD" id="cd03254">
    <property type="entry name" value="ABCC_Glucan_exporter_like"/>
    <property type="match status" value="1"/>
</dbReference>
<evidence type="ECO:0000256" key="10">
    <source>
        <dbReference type="SAM" id="Phobius"/>
    </source>
</evidence>
<evidence type="ECO:0000256" key="6">
    <source>
        <dbReference type="ARBA" id="ARBA00022840"/>
    </source>
</evidence>
<feature type="transmembrane region" description="Helical" evidence="10">
    <location>
        <begin position="101"/>
        <end position="126"/>
    </location>
</feature>
<evidence type="ECO:0000256" key="8">
    <source>
        <dbReference type="ARBA" id="ARBA00023136"/>
    </source>
</evidence>
<evidence type="ECO:0000256" key="3">
    <source>
        <dbReference type="ARBA" id="ARBA00022475"/>
    </source>
</evidence>
<keyword evidence="14" id="KW-1185">Reference proteome</keyword>
<dbReference type="InterPro" id="IPR039421">
    <property type="entry name" value="Type_1_exporter"/>
</dbReference>
<comment type="subcellular location">
    <subcellularLocation>
        <location evidence="1">Cell membrane</location>
        <topology evidence="1">Multi-pass membrane protein</topology>
    </subcellularLocation>
</comment>
<evidence type="ECO:0000259" key="12">
    <source>
        <dbReference type="PROSITE" id="PS50929"/>
    </source>
</evidence>
<feature type="domain" description="ABC transmembrane type-1" evidence="12">
    <location>
        <begin position="52"/>
        <end position="344"/>
    </location>
</feature>
<keyword evidence="4 10" id="KW-0812">Transmembrane</keyword>
<protein>
    <submittedName>
        <fullName evidence="13">ABC transporter ATP-binding protein</fullName>
    </submittedName>
</protein>
<organism evidence="13 14">
    <name type="scientific">Roseburia zhanii</name>
    <dbReference type="NCBI Taxonomy" id="2763064"/>
    <lineage>
        <taxon>Bacteria</taxon>
        <taxon>Bacillati</taxon>
        <taxon>Bacillota</taxon>
        <taxon>Clostridia</taxon>
        <taxon>Lachnospirales</taxon>
        <taxon>Lachnospiraceae</taxon>
        <taxon>Roseburia</taxon>
    </lineage>
</organism>
<feature type="transmembrane region" description="Helical" evidence="10">
    <location>
        <begin position="288"/>
        <end position="309"/>
    </location>
</feature>
<dbReference type="Pfam" id="PF00005">
    <property type="entry name" value="ABC_tran"/>
    <property type="match status" value="1"/>
</dbReference>
<dbReference type="PANTHER" id="PTHR43394:SF1">
    <property type="entry name" value="ATP-BINDING CASSETTE SUB-FAMILY B MEMBER 10, MITOCHONDRIAL"/>
    <property type="match status" value="1"/>
</dbReference>
<evidence type="ECO:0000256" key="1">
    <source>
        <dbReference type="ARBA" id="ARBA00004651"/>
    </source>
</evidence>
<feature type="transmembrane region" description="Helical" evidence="10">
    <location>
        <begin position="49"/>
        <end position="68"/>
    </location>
</feature>
<dbReference type="Gene3D" id="1.20.1560.10">
    <property type="entry name" value="ABC transporter type 1, transmembrane domain"/>
    <property type="match status" value="1"/>
</dbReference>
<dbReference type="GO" id="GO:0005524">
    <property type="term" value="F:ATP binding"/>
    <property type="evidence" value="ECO:0007669"/>
    <property type="project" value="UniProtKB-KW"/>
</dbReference>
<evidence type="ECO:0000256" key="4">
    <source>
        <dbReference type="ARBA" id="ARBA00022692"/>
    </source>
</evidence>
<dbReference type="AlphaFoldDB" id="A0A923LPL5"/>
<keyword evidence="2" id="KW-0813">Transport</keyword>
<evidence type="ECO:0000256" key="7">
    <source>
        <dbReference type="ARBA" id="ARBA00022989"/>
    </source>
</evidence>
<dbReference type="SUPFAM" id="SSF52540">
    <property type="entry name" value="P-loop containing nucleoside triphosphate hydrolases"/>
    <property type="match status" value="1"/>
</dbReference>
<dbReference type="InterPro" id="IPR003439">
    <property type="entry name" value="ABC_transporter-like_ATP-bd"/>
</dbReference>
<dbReference type="EMBL" id="JACOPH010000003">
    <property type="protein sequence ID" value="MBC5713638.1"/>
    <property type="molecule type" value="Genomic_DNA"/>
</dbReference>
<dbReference type="InterPro" id="IPR027417">
    <property type="entry name" value="P-loop_NTPase"/>
</dbReference>
<feature type="transmembrane region" description="Helical" evidence="10">
    <location>
        <begin position="203"/>
        <end position="220"/>
    </location>
</feature>
<keyword evidence="5" id="KW-0547">Nucleotide-binding</keyword>
<gene>
    <name evidence="13" type="ORF">H8S17_05335</name>
</gene>
<evidence type="ECO:0000256" key="2">
    <source>
        <dbReference type="ARBA" id="ARBA00022448"/>
    </source>
</evidence>
<dbReference type="FunFam" id="1.20.1560.10:FF:000011">
    <property type="entry name" value="Multidrug ABC transporter ATP-binding protein"/>
    <property type="match status" value="1"/>
</dbReference>
<name>A0A923LPL5_9FIRM</name>
<dbReference type="GO" id="GO:0016887">
    <property type="term" value="F:ATP hydrolysis activity"/>
    <property type="evidence" value="ECO:0007669"/>
    <property type="project" value="InterPro"/>
</dbReference>
<dbReference type="Pfam" id="PF00664">
    <property type="entry name" value="ABC_membrane"/>
    <property type="match status" value="1"/>
</dbReference>
<reference evidence="13" key="1">
    <citation type="submission" date="2020-08" db="EMBL/GenBank/DDBJ databases">
        <title>Genome public.</title>
        <authorList>
            <person name="Liu C."/>
            <person name="Sun Q."/>
        </authorList>
    </citation>
    <scope>NUCLEOTIDE SEQUENCE</scope>
    <source>
        <strain evidence="13">BX1005</strain>
    </source>
</reference>
<dbReference type="PROSITE" id="PS50893">
    <property type="entry name" value="ABC_TRANSPORTER_2"/>
    <property type="match status" value="1"/>
</dbReference>
<dbReference type="PROSITE" id="PS50929">
    <property type="entry name" value="ABC_TM1F"/>
    <property type="match status" value="1"/>
</dbReference>
<evidence type="ECO:0000313" key="13">
    <source>
        <dbReference type="EMBL" id="MBC5713638.1"/>
    </source>
</evidence>
<keyword evidence="7 10" id="KW-1133">Transmembrane helix</keyword>
<dbReference type="InterPro" id="IPR003593">
    <property type="entry name" value="AAA+_ATPase"/>
</dbReference>
<dbReference type="InterPro" id="IPR017871">
    <property type="entry name" value="ABC_transporter-like_CS"/>
</dbReference>
<dbReference type="CDD" id="cd18547">
    <property type="entry name" value="ABC_6TM_Tm288_like"/>
    <property type="match status" value="1"/>
</dbReference>
<feature type="region of interest" description="Disordered" evidence="9">
    <location>
        <begin position="1"/>
        <end position="28"/>
    </location>
</feature>
<dbReference type="SUPFAM" id="SSF90123">
    <property type="entry name" value="ABC transporter transmembrane region"/>
    <property type="match status" value="1"/>
</dbReference>
<dbReference type="InterPro" id="IPR011527">
    <property type="entry name" value="ABC1_TM_dom"/>
</dbReference>
<proteinExistence type="predicted"/>
<dbReference type="GO" id="GO:0005886">
    <property type="term" value="C:plasma membrane"/>
    <property type="evidence" value="ECO:0007669"/>
    <property type="project" value="UniProtKB-SubCell"/>
</dbReference>
<dbReference type="FunFam" id="3.40.50.300:FF:000287">
    <property type="entry name" value="Multidrug ABC transporter ATP-binding protein"/>
    <property type="match status" value="1"/>
</dbReference>
<keyword evidence="8 10" id="KW-0472">Membrane</keyword>
<dbReference type="PROSITE" id="PS00211">
    <property type="entry name" value="ABC_TRANSPORTER_1"/>
    <property type="match status" value="1"/>
</dbReference>
<evidence type="ECO:0000259" key="11">
    <source>
        <dbReference type="PROSITE" id="PS50893"/>
    </source>
</evidence>
<feature type="domain" description="ABC transporter" evidence="11">
    <location>
        <begin position="378"/>
        <end position="612"/>
    </location>
</feature>